<evidence type="ECO:0000313" key="1">
    <source>
        <dbReference type="EMBL" id="KKM86307.1"/>
    </source>
</evidence>
<sequence length="106" mass="12000">MNKDGTLTSEEIAIMYSGGKNKKKTKARETIDIKTGFDTVIILQEGTRYQVPSMNAYQKLVREHEKSKTDLQRALTDIKKLTEVIKKLDAGLTIVEESLVNKMDKP</sequence>
<organism evidence="1">
    <name type="scientific">marine sediment metagenome</name>
    <dbReference type="NCBI Taxonomy" id="412755"/>
    <lineage>
        <taxon>unclassified sequences</taxon>
        <taxon>metagenomes</taxon>
        <taxon>ecological metagenomes</taxon>
    </lineage>
</organism>
<dbReference type="EMBL" id="LAZR01007277">
    <property type="protein sequence ID" value="KKM86307.1"/>
    <property type="molecule type" value="Genomic_DNA"/>
</dbReference>
<evidence type="ECO:0008006" key="2">
    <source>
        <dbReference type="Google" id="ProtNLM"/>
    </source>
</evidence>
<accession>A0A0F9NYJ8</accession>
<protein>
    <recommendedName>
        <fullName evidence="2">EF-hand domain-containing protein</fullName>
    </recommendedName>
</protein>
<comment type="caution">
    <text evidence="1">The sequence shown here is derived from an EMBL/GenBank/DDBJ whole genome shotgun (WGS) entry which is preliminary data.</text>
</comment>
<name>A0A0F9NYJ8_9ZZZZ</name>
<reference evidence="1" key="1">
    <citation type="journal article" date="2015" name="Nature">
        <title>Complex archaea that bridge the gap between prokaryotes and eukaryotes.</title>
        <authorList>
            <person name="Spang A."/>
            <person name="Saw J.H."/>
            <person name="Jorgensen S.L."/>
            <person name="Zaremba-Niedzwiedzka K."/>
            <person name="Martijn J."/>
            <person name="Lind A.E."/>
            <person name="van Eijk R."/>
            <person name="Schleper C."/>
            <person name="Guy L."/>
            <person name="Ettema T.J."/>
        </authorList>
    </citation>
    <scope>NUCLEOTIDE SEQUENCE</scope>
</reference>
<proteinExistence type="predicted"/>
<dbReference type="AlphaFoldDB" id="A0A0F9NYJ8"/>
<gene>
    <name evidence="1" type="ORF">LCGC14_1280330</name>
</gene>